<evidence type="ECO:0000313" key="3">
    <source>
        <dbReference type="EMBL" id="PEG31430.1"/>
    </source>
</evidence>
<protein>
    <recommendedName>
        <fullName evidence="5">Cell wall-binding protein</fullName>
    </recommendedName>
</protein>
<sequence length="246" mass="27693">MKSIKKLLVRGVGVFLLAGVLTSPVYARSFDTNTIRKDGTIPDVKNGDIASLNTSNLTDGWNIVNGDPYKVAYVKDGQFSTGWTNISGDWYYFDRQTHFRLTDTTFTDGGKEYYFDMYGGMITYSNYAGSYYGADGSKQGSVKDLAYNVMGNTFIDNVNGEISVSEAIKLMKEGKIKAKRSYLYMAGTEPIPENMTQHVSYYLLPQYKDTVGLTDGEFKKQNEEKEKEFQEVIRNTVNSMSESDFN</sequence>
<dbReference type="InterPro" id="IPR018337">
    <property type="entry name" value="Cell_wall/Cho-bd_repeat"/>
</dbReference>
<organism evidence="3 4">
    <name type="scientific">Clostridium neonatale</name>
    <dbReference type="NCBI Taxonomy" id="137838"/>
    <lineage>
        <taxon>Bacteria</taxon>
        <taxon>Bacillati</taxon>
        <taxon>Bacillota</taxon>
        <taxon>Clostridia</taxon>
        <taxon>Eubacteriales</taxon>
        <taxon>Clostridiaceae</taxon>
        <taxon>Clostridium</taxon>
    </lineage>
</organism>
<evidence type="ECO:0008006" key="5">
    <source>
        <dbReference type="Google" id="ProtNLM"/>
    </source>
</evidence>
<keyword evidence="4" id="KW-1185">Reference proteome</keyword>
<comment type="caution">
    <text evidence="3">The sequence shown here is derived from an EMBL/GenBank/DDBJ whole genome shotgun (WGS) entry which is preliminary data.</text>
</comment>
<proteinExistence type="predicted"/>
<evidence type="ECO:0000313" key="4">
    <source>
        <dbReference type="Proteomes" id="UP000220840"/>
    </source>
</evidence>
<dbReference type="PROSITE" id="PS51170">
    <property type="entry name" value="CW"/>
    <property type="match status" value="1"/>
</dbReference>
<evidence type="ECO:0000256" key="2">
    <source>
        <dbReference type="PROSITE-ProRule" id="PRU00591"/>
    </source>
</evidence>
<dbReference type="SUPFAM" id="SSF69360">
    <property type="entry name" value="Cell wall binding repeat"/>
    <property type="match status" value="1"/>
</dbReference>
<evidence type="ECO:0000256" key="1">
    <source>
        <dbReference type="ARBA" id="ARBA00022737"/>
    </source>
</evidence>
<keyword evidence="1" id="KW-0677">Repeat</keyword>
<feature type="repeat" description="Cell wall-binding" evidence="2">
    <location>
        <begin position="80"/>
        <end position="99"/>
    </location>
</feature>
<accession>A0A2A7MIM2</accession>
<reference evidence="3 4" key="1">
    <citation type="submission" date="2017-10" db="EMBL/GenBank/DDBJ databases">
        <title>Effective Description of Clostridium neonatale sp. nov. linked to necrotizing enterocolitis in neonates and a clarification of species assignable to the genus Clostridium (Prazmowski 1880) emend. Lawson and Rainey 2016.</title>
        <authorList>
            <person name="Bernard K."/>
            <person name="Burdz T."/>
            <person name="Wiebe D."/>
            <person name="Balcewich B."/>
            <person name="Alfa M."/>
            <person name="Bernier A.-M."/>
        </authorList>
    </citation>
    <scope>NUCLEOTIDE SEQUENCE [LARGE SCALE GENOMIC DNA]</scope>
    <source>
        <strain evidence="3 4">LCDC99A005</strain>
    </source>
</reference>
<dbReference type="OrthoDB" id="1933193at2"/>
<dbReference type="Proteomes" id="UP000220840">
    <property type="component" value="Unassembled WGS sequence"/>
</dbReference>
<name>A0A2A7MIM2_9CLOT</name>
<dbReference type="EMBL" id="PDCJ01000001">
    <property type="protein sequence ID" value="PEG31430.1"/>
    <property type="molecule type" value="Genomic_DNA"/>
</dbReference>
<dbReference type="Gene3D" id="2.10.270.10">
    <property type="entry name" value="Cholin Binding"/>
    <property type="match status" value="1"/>
</dbReference>
<dbReference type="AlphaFoldDB" id="A0A2A7MIM2"/>
<gene>
    <name evidence="3" type="ORF">CQ394_06910</name>
</gene>
<dbReference type="RefSeq" id="WP_058295587.1">
    <property type="nucleotide sequence ID" value="NZ_CAMRXB010000046.1"/>
</dbReference>